<dbReference type="Pfam" id="PF04535">
    <property type="entry name" value="CASP_dom"/>
    <property type="match status" value="1"/>
</dbReference>
<dbReference type="InParanoid" id="A0A200QX96"/>
<evidence type="ECO:0000256" key="4">
    <source>
        <dbReference type="ARBA" id="ARBA00022475"/>
    </source>
</evidence>
<proteinExistence type="inferred from homology"/>
<dbReference type="FunCoup" id="A0A200QX96">
    <property type="interactions" value="179"/>
</dbReference>
<evidence type="ECO:0000259" key="9">
    <source>
        <dbReference type="Pfam" id="PF04535"/>
    </source>
</evidence>
<keyword evidence="7 8" id="KW-0472">Membrane</keyword>
<feature type="transmembrane region" description="Helical" evidence="8">
    <location>
        <begin position="122"/>
        <end position="151"/>
    </location>
</feature>
<keyword evidence="5 8" id="KW-0812">Transmembrane</keyword>
<comment type="subcellular location">
    <subcellularLocation>
        <location evidence="1 8">Cell membrane</location>
        <topology evidence="1 8">Multi-pass membrane protein</topology>
    </subcellularLocation>
</comment>
<feature type="transmembrane region" description="Helical" evidence="8">
    <location>
        <begin position="171"/>
        <end position="193"/>
    </location>
</feature>
<feature type="transmembrane region" description="Helical" evidence="8">
    <location>
        <begin position="35"/>
        <end position="58"/>
    </location>
</feature>
<name>A0A200QX96_MACCD</name>
<evidence type="ECO:0000256" key="1">
    <source>
        <dbReference type="ARBA" id="ARBA00004651"/>
    </source>
</evidence>
<evidence type="ECO:0000313" key="10">
    <source>
        <dbReference type="EMBL" id="OVA15062.1"/>
    </source>
</evidence>
<dbReference type="InterPro" id="IPR044173">
    <property type="entry name" value="CASPL"/>
</dbReference>
<dbReference type="EMBL" id="MVGT01000924">
    <property type="protein sequence ID" value="OVA15062.1"/>
    <property type="molecule type" value="Genomic_DNA"/>
</dbReference>
<feature type="domain" description="Casparian strip membrane protein" evidence="9">
    <location>
        <begin position="34"/>
        <end position="186"/>
    </location>
</feature>
<comment type="similarity">
    <text evidence="2 8">Belongs to the Casparian strip membrane proteins (CASP) family.</text>
</comment>
<dbReference type="GO" id="GO:0005886">
    <property type="term" value="C:plasma membrane"/>
    <property type="evidence" value="ECO:0007669"/>
    <property type="project" value="UniProtKB-SubCell"/>
</dbReference>
<dbReference type="OrthoDB" id="1926504at2759"/>
<dbReference type="Proteomes" id="UP000195402">
    <property type="component" value="Unassembled WGS sequence"/>
</dbReference>
<dbReference type="InterPro" id="IPR006702">
    <property type="entry name" value="CASP_dom"/>
</dbReference>
<evidence type="ECO:0000256" key="7">
    <source>
        <dbReference type="ARBA" id="ARBA00023136"/>
    </source>
</evidence>
<evidence type="ECO:0000313" key="11">
    <source>
        <dbReference type="Proteomes" id="UP000195402"/>
    </source>
</evidence>
<dbReference type="PANTHER" id="PTHR36488:SF8">
    <property type="entry name" value="CASP-LIKE PROTEIN 1U1"/>
    <property type="match status" value="1"/>
</dbReference>
<dbReference type="PANTHER" id="PTHR36488">
    <property type="entry name" value="CASP-LIKE PROTEIN 1U1"/>
    <property type="match status" value="1"/>
</dbReference>
<dbReference type="STRING" id="56857.A0A200QX96"/>
<organism evidence="10 11">
    <name type="scientific">Macleaya cordata</name>
    <name type="common">Five-seeded plume-poppy</name>
    <name type="synonym">Bocconia cordata</name>
    <dbReference type="NCBI Taxonomy" id="56857"/>
    <lineage>
        <taxon>Eukaryota</taxon>
        <taxon>Viridiplantae</taxon>
        <taxon>Streptophyta</taxon>
        <taxon>Embryophyta</taxon>
        <taxon>Tracheophyta</taxon>
        <taxon>Spermatophyta</taxon>
        <taxon>Magnoliopsida</taxon>
        <taxon>Ranunculales</taxon>
        <taxon>Papaveraceae</taxon>
        <taxon>Papaveroideae</taxon>
        <taxon>Macleaya</taxon>
    </lineage>
</organism>
<accession>A0A200QX96</accession>
<comment type="subunit">
    <text evidence="3 8">Homodimer and heterodimers.</text>
</comment>
<sequence>MSSVVDKPLKESVAKTDTESQISTTTTTKTSKSKCFLVSLSLRVLLFASTLAAVIVMLTSKQTEIVFWPFFTKNAAVRSAKYSHSPAFIYFVSALWIVCGYSILSTLNTLFCGKRCASNKFLISLVLSDVLMLGILASATGTAGGVAYIGLKGNSHVGWIKICGVYHKFCRHIGASLALSLFASILLVILIMLTTVQNRC</sequence>
<dbReference type="OMA" id="SALWIVC"/>
<keyword evidence="4 8" id="KW-1003">Cell membrane</keyword>
<keyword evidence="6 8" id="KW-1133">Transmembrane helix</keyword>
<evidence type="ECO:0000256" key="8">
    <source>
        <dbReference type="RuleBase" id="RU361233"/>
    </source>
</evidence>
<evidence type="ECO:0000256" key="2">
    <source>
        <dbReference type="ARBA" id="ARBA00007651"/>
    </source>
</evidence>
<feature type="transmembrane region" description="Helical" evidence="8">
    <location>
        <begin position="87"/>
        <end position="110"/>
    </location>
</feature>
<protein>
    <recommendedName>
        <fullName evidence="8">CASP-like protein</fullName>
    </recommendedName>
</protein>
<comment type="caution">
    <text evidence="10">The sequence shown here is derived from an EMBL/GenBank/DDBJ whole genome shotgun (WGS) entry which is preliminary data.</text>
</comment>
<dbReference type="InterPro" id="IPR006459">
    <property type="entry name" value="CASP/CASPL"/>
</dbReference>
<keyword evidence="11" id="KW-1185">Reference proteome</keyword>
<evidence type="ECO:0000256" key="5">
    <source>
        <dbReference type="ARBA" id="ARBA00022692"/>
    </source>
</evidence>
<dbReference type="AlphaFoldDB" id="A0A200QX96"/>
<reference evidence="10 11" key="1">
    <citation type="journal article" date="2017" name="Mol. Plant">
        <title>The Genome of Medicinal Plant Macleaya cordata Provides New Insights into Benzylisoquinoline Alkaloids Metabolism.</title>
        <authorList>
            <person name="Liu X."/>
            <person name="Liu Y."/>
            <person name="Huang P."/>
            <person name="Ma Y."/>
            <person name="Qing Z."/>
            <person name="Tang Q."/>
            <person name="Cao H."/>
            <person name="Cheng P."/>
            <person name="Zheng Y."/>
            <person name="Yuan Z."/>
            <person name="Zhou Y."/>
            <person name="Liu J."/>
            <person name="Tang Z."/>
            <person name="Zhuo Y."/>
            <person name="Zhang Y."/>
            <person name="Yu L."/>
            <person name="Huang J."/>
            <person name="Yang P."/>
            <person name="Peng Q."/>
            <person name="Zhang J."/>
            <person name="Jiang W."/>
            <person name="Zhang Z."/>
            <person name="Lin K."/>
            <person name="Ro D.K."/>
            <person name="Chen X."/>
            <person name="Xiong X."/>
            <person name="Shang Y."/>
            <person name="Huang S."/>
            <person name="Zeng J."/>
        </authorList>
    </citation>
    <scope>NUCLEOTIDE SEQUENCE [LARGE SCALE GENOMIC DNA]</scope>
    <source>
        <strain evidence="11">cv. BLH2017</strain>
        <tissue evidence="10">Root</tissue>
    </source>
</reference>
<evidence type="ECO:0000256" key="6">
    <source>
        <dbReference type="ARBA" id="ARBA00022989"/>
    </source>
</evidence>
<evidence type="ECO:0000256" key="3">
    <source>
        <dbReference type="ARBA" id="ARBA00011489"/>
    </source>
</evidence>
<dbReference type="NCBIfam" id="TIGR01569">
    <property type="entry name" value="A_tha_TIGR01569"/>
    <property type="match status" value="1"/>
</dbReference>
<gene>
    <name evidence="10" type="ORF">BVC80_949g79</name>
</gene>